<organism evidence="1 2">
    <name type="scientific">Parageobacillus thermoglucosidasius</name>
    <name type="common">Geobacillus thermoglucosidasius</name>
    <dbReference type="NCBI Taxonomy" id="1426"/>
    <lineage>
        <taxon>Bacteria</taxon>
        <taxon>Bacillati</taxon>
        <taxon>Bacillota</taxon>
        <taxon>Bacilli</taxon>
        <taxon>Bacillales</taxon>
        <taxon>Anoxybacillaceae</taxon>
        <taxon>Parageobacillus</taxon>
    </lineage>
</organism>
<dbReference type="PROSITE" id="PS51257">
    <property type="entry name" value="PROKAR_LIPOPROTEIN"/>
    <property type="match status" value="1"/>
</dbReference>
<gene>
    <name evidence="1" type="ORF">A7K69_11030</name>
</gene>
<dbReference type="Proteomes" id="UP000078290">
    <property type="component" value="Unassembled WGS sequence"/>
</dbReference>
<protein>
    <submittedName>
        <fullName evidence="1">Sporulation protein</fullName>
    </submittedName>
</protein>
<dbReference type="AlphaFoldDB" id="A0A1B7KPD6"/>
<name>A0A1B7KPD6_PARTM</name>
<dbReference type="InterPro" id="IPR019076">
    <property type="entry name" value="Spore_lipoprot_YhcN/YlaJ-like"/>
</dbReference>
<comment type="caution">
    <text evidence="1">The sequence shown here is derived from an EMBL/GenBank/DDBJ whole genome shotgun (WGS) entry which is preliminary data.</text>
</comment>
<accession>A0A1B7KPD6</accession>
<proteinExistence type="predicted"/>
<reference evidence="2" key="1">
    <citation type="submission" date="2016-05" db="EMBL/GenBank/DDBJ databases">
        <authorList>
            <person name="Wang W."/>
            <person name="Zhu L."/>
        </authorList>
    </citation>
    <scope>NUCLEOTIDE SEQUENCE [LARGE SCALE GENOMIC DNA]</scope>
    <source>
        <strain evidence="2">W-2</strain>
    </source>
</reference>
<dbReference type="EMBL" id="LXMA01000038">
    <property type="protein sequence ID" value="OAT71932.1"/>
    <property type="molecule type" value="Genomic_DNA"/>
</dbReference>
<evidence type="ECO:0000313" key="2">
    <source>
        <dbReference type="Proteomes" id="UP000078290"/>
    </source>
</evidence>
<evidence type="ECO:0000313" key="1">
    <source>
        <dbReference type="EMBL" id="OAT71932.1"/>
    </source>
</evidence>
<dbReference type="Pfam" id="PF09580">
    <property type="entry name" value="Spore_YhcN_YlaJ"/>
    <property type="match status" value="1"/>
</dbReference>
<sequence>MSMRKWLFATIVICVWMGGCAKEQEVKQQSLQGSGFMKTNTNGAIQPNNMNQQTAERAVALIKARDDIKDAVAVNTSKKLLVAYQIKHMHRFYRKQIEKEIERQLIRLFPNYQTVSSSDLKIFWKTEELREKLGNKNWNEQKVDQQIEKIRQLSEERT</sequence>